<sequence length="149" mass="16691">MKIGKPPEPVKLPDPSNPQDAQLWLNEVKQRSDEMADDLGFLKSSRRASRDELHGEIKRRPVTKEELQQFFLKQQIMKHHRDDCWCLAVLLAMTGARGGEILSAPSELVMIGQDPCIDLRKVGTKTANGSHLIPVIDELEALGFCDYAA</sequence>
<organism evidence="2 3">
    <name type="scientific">Saccharibacter floricola DSM 15669</name>
    <dbReference type="NCBI Taxonomy" id="1123227"/>
    <lineage>
        <taxon>Bacteria</taxon>
        <taxon>Pseudomonadati</taxon>
        <taxon>Pseudomonadota</taxon>
        <taxon>Alphaproteobacteria</taxon>
        <taxon>Acetobacterales</taxon>
        <taxon>Acetobacteraceae</taxon>
        <taxon>Saccharibacter</taxon>
    </lineage>
</organism>
<dbReference type="InterPro" id="IPR011010">
    <property type="entry name" value="DNA_brk_join_enz"/>
</dbReference>
<dbReference type="RefSeq" id="WP_169584124.1">
    <property type="nucleotide sequence ID" value="NZ_KB899345.1"/>
</dbReference>
<accession>A0ABQ0P0T0</accession>
<comment type="caution">
    <text evidence="2">The sequence shown here is derived from an EMBL/GenBank/DDBJ whole genome shotgun (WGS) entry which is preliminary data.</text>
</comment>
<feature type="region of interest" description="Disordered" evidence="1">
    <location>
        <begin position="1"/>
        <end position="20"/>
    </location>
</feature>
<gene>
    <name evidence="2" type="ORF">AA15669_1688</name>
</gene>
<evidence type="ECO:0008006" key="4">
    <source>
        <dbReference type="Google" id="ProtNLM"/>
    </source>
</evidence>
<keyword evidence="3" id="KW-1185">Reference proteome</keyword>
<evidence type="ECO:0000256" key="1">
    <source>
        <dbReference type="SAM" id="MobiDB-lite"/>
    </source>
</evidence>
<dbReference type="EMBL" id="BAQD01000070">
    <property type="protein sequence ID" value="GBQ08183.1"/>
    <property type="molecule type" value="Genomic_DNA"/>
</dbReference>
<reference evidence="2" key="1">
    <citation type="submission" date="2013-04" db="EMBL/GenBank/DDBJ databases">
        <title>The genome sequencing project of 58 acetic acid bacteria.</title>
        <authorList>
            <person name="Okamoto-Kainuma A."/>
            <person name="Ishikawa M."/>
            <person name="Umino S."/>
            <person name="Koizumi Y."/>
            <person name="Shiwa Y."/>
            <person name="Yoshikawa H."/>
            <person name="Matsutani M."/>
            <person name="Matsushita K."/>
        </authorList>
    </citation>
    <scope>NUCLEOTIDE SEQUENCE</scope>
    <source>
        <strain evidence="2">DSM 15669</strain>
    </source>
</reference>
<evidence type="ECO:0000313" key="2">
    <source>
        <dbReference type="EMBL" id="GBQ08183.1"/>
    </source>
</evidence>
<proteinExistence type="predicted"/>
<name>A0ABQ0P0T0_9PROT</name>
<feature type="compositionally biased region" description="Pro residues" evidence="1">
    <location>
        <begin position="1"/>
        <end position="16"/>
    </location>
</feature>
<dbReference type="SUPFAM" id="SSF56349">
    <property type="entry name" value="DNA breaking-rejoining enzymes"/>
    <property type="match status" value="1"/>
</dbReference>
<dbReference type="Proteomes" id="UP001062901">
    <property type="component" value="Unassembled WGS sequence"/>
</dbReference>
<protein>
    <recommendedName>
        <fullName evidence="4">Tyr recombinase domain-containing protein</fullName>
    </recommendedName>
</protein>
<evidence type="ECO:0000313" key="3">
    <source>
        <dbReference type="Proteomes" id="UP001062901"/>
    </source>
</evidence>